<dbReference type="Gene3D" id="3.40.50.150">
    <property type="entry name" value="Vaccinia Virus protein VP39"/>
    <property type="match status" value="1"/>
</dbReference>
<dbReference type="SUPFAM" id="SSF53335">
    <property type="entry name" value="S-adenosyl-L-methionine-dependent methyltransferases"/>
    <property type="match status" value="1"/>
</dbReference>
<dbReference type="InterPro" id="IPR029063">
    <property type="entry name" value="SAM-dependent_MTases_sf"/>
</dbReference>
<protein>
    <submittedName>
        <fullName evidence="2">S-adenosyl-L-methionine-dependent methyltransferase</fullName>
    </submittedName>
</protein>
<keyword evidence="3" id="KW-1185">Reference proteome</keyword>
<dbReference type="GO" id="GO:0032259">
    <property type="term" value="P:methylation"/>
    <property type="evidence" value="ECO:0007669"/>
    <property type="project" value="UniProtKB-KW"/>
</dbReference>
<gene>
    <name evidence="2" type="ORF">NA56DRAFT_643570</name>
</gene>
<dbReference type="AlphaFoldDB" id="A0A2J6QDK7"/>
<reference evidence="2 3" key="1">
    <citation type="submission" date="2016-05" db="EMBL/GenBank/DDBJ databases">
        <title>A degradative enzymes factory behind the ericoid mycorrhizal symbiosis.</title>
        <authorList>
            <consortium name="DOE Joint Genome Institute"/>
            <person name="Martino E."/>
            <person name="Morin E."/>
            <person name="Grelet G."/>
            <person name="Kuo A."/>
            <person name="Kohler A."/>
            <person name="Daghino S."/>
            <person name="Barry K."/>
            <person name="Choi C."/>
            <person name="Cichocki N."/>
            <person name="Clum A."/>
            <person name="Copeland A."/>
            <person name="Hainaut M."/>
            <person name="Haridas S."/>
            <person name="Labutti K."/>
            <person name="Lindquist E."/>
            <person name="Lipzen A."/>
            <person name="Khouja H.-R."/>
            <person name="Murat C."/>
            <person name="Ohm R."/>
            <person name="Olson A."/>
            <person name="Spatafora J."/>
            <person name="Veneault-Fourrey C."/>
            <person name="Henrissat B."/>
            <person name="Grigoriev I."/>
            <person name="Martin F."/>
            <person name="Perotto S."/>
        </authorList>
    </citation>
    <scope>NUCLEOTIDE SEQUENCE [LARGE SCALE GENOMIC DNA]</scope>
    <source>
        <strain evidence="2 3">UAMH 7357</strain>
    </source>
</reference>
<evidence type="ECO:0000313" key="2">
    <source>
        <dbReference type="EMBL" id="PMD24350.1"/>
    </source>
</evidence>
<keyword evidence="2" id="KW-0808">Transferase</keyword>
<keyword evidence="2" id="KW-0489">Methyltransferase</keyword>
<organism evidence="2 3">
    <name type="scientific">Hyaloscypha hepaticicola</name>
    <dbReference type="NCBI Taxonomy" id="2082293"/>
    <lineage>
        <taxon>Eukaryota</taxon>
        <taxon>Fungi</taxon>
        <taxon>Dikarya</taxon>
        <taxon>Ascomycota</taxon>
        <taxon>Pezizomycotina</taxon>
        <taxon>Leotiomycetes</taxon>
        <taxon>Helotiales</taxon>
        <taxon>Hyaloscyphaceae</taxon>
        <taxon>Hyaloscypha</taxon>
    </lineage>
</organism>
<dbReference type="OrthoDB" id="2013972at2759"/>
<feature type="region of interest" description="Disordered" evidence="1">
    <location>
        <begin position="1"/>
        <end position="50"/>
    </location>
</feature>
<evidence type="ECO:0000256" key="1">
    <source>
        <dbReference type="SAM" id="MobiDB-lite"/>
    </source>
</evidence>
<dbReference type="EMBL" id="KZ613473">
    <property type="protein sequence ID" value="PMD24350.1"/>
    <property type="molecule type" value="Genomic_DNA"/>
</dbReference>
<evidence type="ECO:0000313" key="3">
    <source>
        <dbReference type="Proteomes" id="UP000235672"/>
    </source>
</evidence>
<name>A0A2J6QDK7_9HELO</name>
<dbReference type="Proteomes" id="UP000235672">
    <property type="component" value="Unassembled WGS sequence"/>
</dbReference>
<dbReference type="PANTHER" id="PTHR43591">
    <property type="entry name" value="METHYLTRANSFERASE"/>
    <property type="match status" value="1"/>
</dbReference>
<dbReference type="CDD" id="cd02440">
    <property type="entry name" value="AdoMet_MTases"/>
    <property type="match status" value="1"/>
</dbReference>
<dbReference type="Pfam" id="PF13489">
    <property type="entry name" value="Methyltransf_23"/>
    <property type="match status" value="1"/>
</dbReference>
<accession>A0A2J6QDK7</accession>
<dbReference type="GO" id="GO:0008168">
    <property type="term" value="F:methyltransferase activity"/>
    <property type="evidence" value="ECO:0007669"/>
    <property type="project" value="UniProtKB-KW"/>
</dbReference>
<dbReference type="PANTHER" id="PTHR43591:SF102">
    <property type="entry name" value="S-ADENOSYL-L-METHIONINE-DEPENDENT METHYLTRANSFERASE"/>
    <property type="match status" value="1"/>
</dbReference>
<dbReference type="STRING" id="1745343.A0A2J6QDK7"/>
<sequence length="347" mass="39342">MEAHNVHASGATDEDNEMSGVPHPESIANSAPEVDSNDNDSAIDMFSRPSSTQSVRASVYDFVEEHGRTYHNFHSGKYLIPNDALEKDRLELQNYIWKLTLDGKLHFAPFSTPPHRVLDIGCGTGTWAMEFAHEYPSADVTGTDLSPIQPEYVPPNCHFEIDDAEEDWAFSEPFDYIHGRALMNCFKDISTVFTSAFHALAPGGQFEMQDGCMPFRSADGTLDNTTLLDWCHKTLEGSARVGRRWADPRNYKTIMEQIGFVDVVETRLKWPLNTWPRDRKLKELGMWVREDMMEILPAVKKVFIAGLGWNVDDADAFVERAKVDLMNRNIHGWVDIVVVYGRKPEQS</sequence>
<proteinExistence type="predicted"/>